<keyword evidence="4" id="KW-0677">Repeat</keyword>
<keyword evidence="5 6" id="KW-0472">Membrane</keyword>
<dbReference type="InterPro" id="IPR023395">
    <property type="entry name" value="MCP_dom_sf"/>
</dbReference>
<comment type="subcellular location">
    <subcellularLocation>
        <location evidence="1">Membrane</location>
        <topology evidence="1">Multi-pass membrane protein</topology>
    </subcellularLocation>
</comment>
<dbReference type="AlphaFoldDB" id="A0A067BKS5"/>
<dbReference type="PANTHER" id="PTHR24089">
    <property type="entry name" value="SOLUTE CARRIER FAMILY 25"/>
    <property type="match status" value="1"/>
</dbReference>
<evidence type="ECO:0008006" key="10">
    <source>
        <dbReference type="Google" id="ProtNLM"/>
    </source>
</evidence>
<evidence type="ECO:0000256" key="7">
    <source>
        <dbReference type="RuleBase" id="RU000488"/>
    </source>
</evidence>
<dbReference type="GO" id="GO:0055085">
    <property type="term" value="P:transmembrane transport"/>
    <property type="evidence" value="ECO:0007669"/>
    <property type="project" value="InterPro"/>
</dbReference>
<dbReference type="PROSITE" id="PS50920">
    <property type="entry name" value="SOLCAR"/>
    <property type="match status" value="3"/>
</dbReference>
<evidence type="ECO:0000256" key="5">
    <source>
        <dbReference type="ARBA" id="ARBA00023136"/>
    </source>
</evidence>
<dbReference type="RefSeq" id="XP_012211976.1">
    <property type="nucleotide sequence ID" value="XM_012356586.1"/>
</dbReference>
<feature type="repeat" description="Solcar" evidence="6">
    <location>
        <begin position="98"/>
        <end position="185"/>
    </location>
</feature>
<dbReference type="EMBL" id="KK583701">
    <property type="protein sequence ID" value="KDO17315.1"/>
    <property type="molecule type" value="Genomic_DNA"/>
</dbReference>
<evidence type="ECO:0000256" key="3">
    <source>
        <dbReference type="ARBA" id="ARBA00022692"/>
    </source>
</evidence>
<evidence type="ECO:0000256" key="6">
    <source>
        <dbReference type="PROSITE-ProRule" id="PRU00282"/>
    </source>
</evidence>
<dbReference type="KEGG" id="spar:SPRG_17246"/>
<dbReference type="GeneID" id="24138799"/>
<dbReference type="InterPro" id="IPR018108">
    <property type="entry name" value="MCP_transmembrane"/>
</dbReference>
<evidence type="ECO:0000256" key="4">
    <source>
        <dbReference type="ARBA" id="ARBA00022737"/>
    </source>
</evidence>
<dbReference type="Proteomes" id="UP000030745">
    <property type="component" value="Unassembled WGS sequence"/>
</dbReference>
<feature type="repeat" description="Solcar" evidence="6">
    <location>
        <begin position="196"/>
        <end position="283"/>
    </location>
</feature>
<dbReference type="STRING" id="695850.A0A067BKS5"/>
<keyword evidence="9" id="KW-1185">Reference proteome</keyword>
<reference evidence="8 9" key="1">
    <citation type="journal article" date="2013" name="PLoS Genet.">
        <title>Distinctive expansion of potential virulence genes in the genome of the oomycete fish pathogen Saprolegnia parasitica.</title>
        <authorList>
            <person name="Jiang R.H."/>
            <person name="de Bruijn I."/>
            <person name="Haas B.J."/>
            <person name="Belmonte R."/>
            <person name="Lobach L."/>
            <person name="Christie J."/>
            <person name="van den Ackerveken G."/>
            <person name="Bottin A."/>
            <person name="Bulone V."/>
            <person name="Diaz-Moreno S.M."/>
            <person name="Dumas B."/>
            <person name="Fan L."/>
            <person name="Gaulin E."/>
            <person name="Govers F."/>
            <person name="Grenville-Briggs L.J."/>
            <person name="Horner N.R."/>
            <person name="Levin J.Z."/>
            <person name="Mammella M."/>
            <person name="Meijer H.J."/>
            <person name="Morris P."/>
            <person name="Nusbaum C."/>
            <person name="Oome S."/>
            <person name="Phillips A.J."/>
            <person name="van Rooyen D."/>
            <person name="Rzeszutek E."/>
            <person name="Saraiva M."/>
            <person name="Secombes C.J."/>
            <person name="Seidl M.F."/>
            <person name="Snel B."/>
            <person name="Stassen J.H."/>
            <person name="Sykes S."/>
            <person name="Tripathy S."/>
            <person name="van den Berg H."/>
            <person name="Vega-Arreguin J.C."/>
            <person name="Wawra S."/>
            <person name="Young S.K."/>
            <person name="Zeng Q."/>
            <person name="Dieguez-Uribeondo J."/>
            <person name="Russ C."/>
            <person name="Tyler B.M."/>
            <person name="van West P."/>
        </authorList>
    </citation>
    <scope>NUCLEOTIDE SEQUENCE [LARGE SCALE GENOMIC DNA]</scope>
    <source>
        <strain evidence="8 9">CBS 223.65</strain>
    </source>
</reference>
<evidence type="ECO:0000313" key="9">
    <source>
        <dbReference type="Proteomes" id="UP000030745"/>
    </source>
</evidence>
<gene>
    <name evidence="8" type="ORF">SPRG_17246</name>
</gene>
<dbReference type="PRINTS" id="PR00926">
    <property type="entry name" value="MITOCARRIER"/>
</dbReference>
<feature type="repeat" description="Solcar" evidence="6">
    <location>
        <begin position="9"/>
        <end position="90"/>
    </location>
</feature>
<dbReference type="GO" id="GO:0016020">
    <property type="term" value="C:membrane"/>
    <property type="evidence" value="ECO:0007669"/>
    <property type="project" value="UniProtKB-SubCell"/>
</dbReference>
<evidence type="ECO:0000256" key="2">
    <source>
        <dbReference type="ARBA" id="ARBA00022448"/>
    </source>
</evidence>
<dbReference type="InterPro" id="IPR002067">
    <property type="entry name" value="MCP"/>
</dbReference>
<dbReference type="Pfam" id="PF00153">
    <property type="entry name" value="Mito_carr"/>
    <property type="match status" value="3"/>
</dbReference>
<evidence type="ECO:0000256" key="1">
    <source>
        <dbReference type="ARBA" id="ARBA00004141"/>
    </source>
</evidence>
<proteinExistence type="inferred from homology"/>
<dbReference type="SUPFAM" id="SSF103506">
    <property type="entry name" value="Mitochondrial carrier"/>
    <property type="match status" value="1"/>
</dbReference>
<keyword evidence="2 7" id="KW-0813">Transport</keyword>
<dbReference type="OrthoDB" id="58424at2759"/>
<keyword evidence="3 6" id="KW-0812">Transmembrane</keyword>
<dbReference type="Gene3D" id="1.50.40.10">
    <property type="entry name" value="Mitochondrial carrier domain"/>
    <property type="match status" value="1"/>
</dbReference>
<protein>
    <recommendedName>
        <fullName evidence="10">Mitochondrial carrier protein</fullName>
    </recommendedName>
</protein>
<organism evidence="8 9">
    <name type="scientific">Saprolegnia parasitica (strain CBS 223.65)</name>
    <dbReference type="NCBI Taxonomy" id="695850"/>
    <lineage>
        <taxon>Eukaryota</taxon>
        <taxon>Sar</taxon>
        <taxon>Stramenopiles</taxon>
        <taxon>Oomycota</taxon>
        <taxon>Saprolegniomycetes</taxon>
        <taxon>Saprolegniales</taxon>
        <taxon>Saprolegniaceae</taxon>
        <taxon>Saprolegnia</taxon>
    </lineage>
</organism>
<name>A0A067BKS5_SAPPC</name>
<evidence type="ECO:0000313" key="8">
    <source>
        <dbReference type="EMBL" id="KDO17315.1"/>
    </source>
</evidence>
<sequence length="288" mass="31168">MAANASSSLSGLESIMAGAFAGCVTRSATSPLDVLKIIFQVQGASLRHVIERLYTTEGVRGFWKGNLAGCCRLGPYSGVKFYIFDSLQSSFSETGHRPSNVHRAAFGAIAGMIATVSVYPMEVVRTRIIVTTPSSSPSMGIHRTLQHIYRAEGLRGLYRGGLSGLVGSIPFEGVQFACYEYCKSLALEHKADGESLGPIEYLGIGSLSGAVAQTISYPFDSVKKRLQVQELGQKRYNGMLDCFRKVVAEEGAMALFRGTLPNMVRIVPYSAVMFTTYEAAKKFLIESA</sequence>
<comment type="similarity">
    <text evidence="7">Belongs to the mitochondrial carrier (TC 2.A.29) family.</text>
</comment>
<dbReference type="OMA" id="PAYRWPK"/>
<accession>A0A067BKS5</accession>
<dbReference type="VEuPathDB" id="FungiDB:SPRG_17246"/>